<dbReference type="InterPro" id="IPR036770">
    <property type="entry name" value="Ankyrin_rpt-contain_sf"/>
</dbReference>
<evidence type="ECO:0000313" key="2">
    <source>
        <dbReference type="Proteomes" id="UP001190700"/>
    </source>
</evidence>
<protein>
    <submittedName>
        <fullName evidence="1">Uncharacterized protein</fullName>
    </submittedName>
</protein>
<comment type="caution">
    <text evidence="1">The sequence shown here is derived from an EMBL/GenBank/DDBJ whole genome shotgun (WGS) entry which is preliminary data.</text>
</comment>
<dbReference type="Proteomes" id="UP001190700">
    <property type="component" value="Unassembled WGS sequence"/>
</dbReference>
<gene>
    <name evidence="1" type="ORF">CYMTET_3258</name>
</gene>
<proteinExistence type="predicted"/>
<organism evidence="1 2">
    <name type="scientific">Cymbomonas tetramitiformis</name>
    <dbReference type="NCBI Taxonomy" id="36881"/>
    <lineage>
        <taxon>Eukaryota</taxon>
        <taxon>Viridiplantae</taxon>
        <taxon>Chlorophyta</taxon>
        <taxon>Pyramimonadophyceae</taxon>
        <taxon>Pyramimonadales</taxon>
        <taxon>Pyramimonadaceae</taxon>
        <taxon>Cymbomonas</taxon>
    </lineage>
</organism>
<sequence>MRCENDENLLSLAMESGNDDSALWETLLGHCENAWQGKFEALQQMCTSGNVRAELVRLLIDHIARCRERMPREEYRRRRTELLPLHEVVRTGTLTMARDMLRVDAKLCEDMAAIRENDSALYTPMQAACIAKRWEMVAELVKHLTPRRVVEEWEILISQRTTEGTSPSSPSTLLEFHAITRDAWLRGKNGA</sequence>
<evidence type="ECO:0000313" key="1">
    <source>
        <dbReference type="EMBL" id="KAK3289296.1"/>
    </source>
</evidence>
<keyword evidence="2" id="KW-1185">Reference proteome</keyword>
<dbReference type="EMBL" id="LGRX02000169">
    <property type="protein sequence ID" value="KAK3289296.1"/>
    <property type="molecule type" value="Genomic_DNA"/>
</dbReference>
<dbReference type="SUPFAM" id="SSF48403">
    <property type="entry name" value="Ankyrin repeat"/>
    <property type="match status" value="1"/>
</dbReference>
<reference evidence="1 2" key="1">
    <citation type="journal article" date="2015" name="Genome Biol. Evol.">
        <title>Comparative Genomics of a Bacterivorous Green Alga Reveals Evolutionary Causalities and Consequences of Phago-Mixotrophic Mode of Nutrition.</title>
        <authorList>
            <person name="Burns J.A."/>
            <person name="Paasch A."/>
            <person name="Narechania A."/>
            <person name="Kim E."/>
        </authorList>
    </citation>
    <scope>NUCLEOTIDE SEQUENCE [LARGE SCALE GENOMIC DNA]</scope>
    <source>
        <strain evidence="1 2">PLY_AMNH</strain>
    </source>
</reference>
<name>A0AAE0H5F4_9CHLO</name>
<dbReference type="AlphaFoldDB" id="A0AAE0H5F4"/>
<dbReference type="Gene3D" id="1.25.40.20">
    <property type="entry name" value="Ankyrin repeat-containing domain"/>
    <property type="match status" value="1"/>
</dbReference>
<accession>A0AAE0H5F4</accession>